<dbReference type="NCBIfam" id="TIGR01552">
    <property type="entry name" value="phd_fam"/>
    <property type="match status" value="1"/>
</dbReference>
<dbReference type="InterPro" id="IPR036165">
    <property type="entry name" value="YefM-like_sf"/>
</dbReference>
<accession>A0ABS5IHK1</accession>
<dbReference type="PANTHER" id="PTHR35377">
    <property type="entry name" value="ANTITOXIN VAPB49-RELATED-RELATED"/>
    <property type="match status" value="1"/>
</dbReference>
<proteinExistence type="inferred from homology"/>
<dbReference type="Pfam" id="PF02604">
    <property type="entry name" value="PhdYeFM_antitox"/>
    <property type="match status" value="1"/>
</dbReference>
<keyword evidence="4" id="KW-1185">Reference proteome</keyword>
<dbReference type="Proteomes" id="UP000680714">
    <property type="component" value="Unassembled WGS sequence"/>
</dbReference>
<comment type="similarity">
    <text evidence="1 2">Belongs to the phD/YefM antitoxin family.</text>
</comment>
<dbReference type="EMBL" id="JAGTUF010000041">
    <property type="protein sequence ID" value="MBR9973901.1"/>
    <property type="molecule type" value="Genomic_DNA"/>
</dbReference>
<organism evidence="3 4">
    <name type="scientific">Magnetospirillum sulfuroxidans</name>
    <dbReference type="NCBI Taxonomy" id="611300"/>
    <lineage>
        <taxon>Bacteria</taxon>
        <taxon>Pseudomonadati</taxon>
        <taxon>Pseudomonadota</taxon>
        <taxon>Alphaproteobacteria</taxon>
        <taxon>Rhodospirillales</taxon>
        <taxon>Rhodospirillaceae</taxon>
        <taxon>Magnetospirillum</taxon>
    </lineage>
</organism>
<dbReference type="InterPro" id="IPR006442">
    <property type="entry name" value="Antitoxin_Phd/YefM"/>
</dbReference>
<name>A0ABS5IHK1_9PROT</name>
<evidence type="ECO:0000313" key="3">
    <source>
        <dbReference type="EMBL" id="MBR9973901.1"/>
    </source>
</evidence>
<dbReference type="InterPro" id="IPR051416">
    <property type="entry name" value="phD-YefM_TA_antitoxins"/>
</dbReference>
<evidence type="ECO:0000256" key="1">
    <source>
        <dbReference type="ARBA" id="ARBA00009981"/>
    </source>
</evidence>
<gene>
    <name evidence="3" type="ORF">KEC16_19420</name>
</gene>
<dbReference type="SUPFAM" id="SSF143120">
    <property type="entry name" value="YefM-like"/>
    <property type="match status" value="1"/>
</dbReference>
<comment type="function">
    <text evidence="2">Antitoxin component of a type II toxin-antitoxin (TA) system.</text>
</comment>
<protein>
    <recommendedName>
        <fullName evidence="2">Antitoxin</fullName>
    </recommendedName>
</protein>
<evidence type="ECO:0000256" key="2">
    <source>
        <dbReference type="RuleBase" id="RU362080"/>
    </source>
</evidence>
<sequence length="80" mass="8875">MTSVNLADAKAHLSELVAQAEAGEEICITRRGKPVAHLTKVQTQRRPVTLAALRAVTDTMPMQTIGAEELLRQMRDESRY</sequence>
<evidence type="ECO:0000313" key="4">
    <source>
        <dbReference type="Proteomes" id="UP000680714"/>
    </source>
</evidence>
<reference evidence="3 4" key="1">
    <citation type="submission" date="2021-04" db="EMBL/GenBank/DDBJ databases">
        <title>Magnetospirillum sulfuroxidans sp. nov., a facultative chemolithoautotrophic sulfur-oxidizing alphaproteobacterium isolated from freshwater sediment and proposals for Paramagetospirillum gen. nov., and Magnetospirillaceae fam. nov.</title>
        <authorList>
            <person name="Koziaeva V."/>
            <person name="Geelhoed J.S."/>
            <person name="Sorokin D.Y."/>
            <person name="Grouzdev D.S."/>
        </authorList>
    </citation>
    <scope>NUCLEOTIDE SEQUENCE [LARGE SCALE GENOMIC DNA]</scope>
    <source>
        <strain evidence="3 4">J10</strain>
    </source>
</reference>
<comment type="caution">
    <text evidence="3">The sequence shown here is derived from an EMBL/GenBank/DDBJ whole genome shotgun (WGS) entry which is preliminary data.</text>
</comment>
<dbReference type="Gene3D" id="3.40.1620.10">
    <property type="entry name" value="YefM-like domain"/>
    <property type="match status" value="1"/>
</dbReference>
<dbReference type="RefSeq" id="WP_211552054.1">
    <property type="nucleotide sequence ID" value="NZ_JAGTUF010000041.1"/>
</dbReference>